<feature type="chain" id="PRO_5007511306" evidence="1">
    <location>
        <begin position="23"/>
        <end position="278"/>
    </location>
</feature>
<dbReference type="RefSeq" id="WP_234800686.1">
    <property type="nucleotide sequence ID" value="NZ_CP015136.1"/>
</dbReference>
<organism evidence="2 3">
    <name type="scientific">Luteitalea pratensis</name>
    <dbReference type="NCBI Taxonomy" id="1855912"/>
    <lineage>
        <taxon>Bacteria</taxon>
        <taxon>Pseudomonadati</taxon>
        <taxon>Acidobacteriota</taxon>
        <taxon>Vicinamibacteria</taxon>
        <taxon>Vicinamibacterales</taxon>
        <taxon>Vicinamibacteraceae</taxon>
        <taxon>Luteitalea</taxon>
    </lineage>
</organism>
<keyword evidence="3" id="KW-1185">Reference proteome</keyword>
<protein>
    <submittedName>
        <fullName evidence="2">Glutamine cyclotransferase</fullName>
    </submittedName>
</protein>
<dbReference type="PANTHER" id="PTHR31270">
    <property type="entry name" value="GLUTAMINYL-PEPTIDE CYCLOTRANSFERASE"/>
    <property type="match status" value="1"/>
</dbReference>
<dbReference type="InterPro" id="IPR007788">
    <property type="entry name" value="QCT"/>
</dbReference>
<accession>A0A143PGZ9</accession>
<dbReference type="Gene3D" id="2.130.10.10">
    <property type="entry name" value="YVTN repeat-like/Quinoprotein amine dehydrogenase"/>
    <property type="match status" value="1"/>
</dbReference>
<evidence type="ECO:0000313" key="3">
    <source>
        <dbReference type="Proteomes" id="UP000076079"/>
    </source>
</evidence>
<dbReference type="STRING" id="1855912.LuPra_00515"/>
<dbReference type="AlphaFoldDB" id="A0A143PGZ9"/>
<dbReference type="SUPFAM" id="SSF50969">
    <property type="entry name" value="YVTN repeat-like/Quinoprotein amine dehydrogenase"/>
    <property type="match status" value="1"/>
</dbReference>
<keyword evidence="1" id="KW-0732">Signal</keyword>
<dbReference type="PANTHER" id="PTHR31270:SF1">
    <property type="entry name" value="GLUTAMINYL-PEPTIDE CYCLOTRANSFERASE"/>
    <property type="match status" value="1"/>
</dbReference>
<dbReference type="GO" id="GO:0016603">
    <property type="term" value="F:glutaminyl-peptide cyclotransferase activity"/>
    <property type="evidence" value="ECO:0007669"/>
    <property type="project" value="InterPro"/>
</dbReference>
<dbReference type="PROSITE" id="PS51257">
    <property type="entry name" value="PROKAR_LIPOPROTEIN"/>
    <property type="match status" value="1"/>
</dbReference>
<dbReference type="KEGG" id="abac:LuPra_00515"/>
<feature type="signal peptide" evidence="1">
    <location>
        <begin position="1"/>
        <end position="22"/>
    </location>
</feature>
<dbReference type="InterPro" id="IPR015943">
    <property type="entry name" value="WD40/YVTN_repeat-like_dom_sf"/>
</dbReference>
<evidence type="ECO:0000256" key="1">
    <source>
        <dbReference type="SAM" id="SignalP"/>
    </source>
</evidence>
<dbReference type="EMBL" id="CP015136">
    <property type="protein sequence ID" value="AMY07348.1"/>
    <property type="molecule type" value="Genomic_DNA"/>
</dbReference>
<dbReference type="InterPro" id="IPR011044">
    <property type="entry name" value="Quino_amine_DH_bsu"/>
</dbReference>
<sequence precursor="true">MWRTMPARFALLLLVGSSLAVACGASSSAPPEAQARPAASAPAGPLIERYGYEIVRSHPHDPAAFTQGLTIADGQLYEGTGLHGQSSLRRVDLITGAALQRIALDGRYFGEGVAVVGDRIVQLTYQTGVGFVYDRKTFAKQREFTYSGEGWGLTYDGQRLIMSDGSDTLRFWNPETMGEMGRLRVRDGDRAIERINEMEYVDGVIYANIWQEDRIARIDPKTGVVTAWIDMSNLLTATERSRGVDVLNGIAHDPKTGHFLITGKLWPWVFEVKFVKKS</sequence>
<keyword evidence="2" id="KW-0808">Transferase</keyword>
<dbReference type="PATRIC" id="fig|1813736.3.peg.541"/>
<dbReference type="Pfam" id="PF05096">
    <property type="entry name" value="Glu_cyclase_2"/>
    <property type="match status" value="1"/>
</dbReference>
<reference evidence="2 3" key="1">
    <citation type="journal article" date="2016" name="Genome Announc.">
        <title>First Complete Genome Sequence of a Subdivision 6 Acidobacterium Strain.</title>
        <authorList>
            <person name="Huang S."/>
            <person name="Vieira S."/>
            <person name="Bunk B."/>
            <person name="Riedel T."/>
            <person name="Sproer C."/>
            <person name="Overmann J."/>
        </authorList>
    </citation>
    <scope>NUCLEOTIDE SEQUENCE [LARGE SCALE GENOMIC DNA]</scope>
    <source>
        <strain evidence="3">DSM 100886 HEG_-6_39</strain>
    </source>
</reference>
<proteinExistence type="predicted"/>
<reference evidence="3" key="2">
    <citation type="submission" date="2016-04" db="EMBL/GenBank/DDBJ databases">
        <title>First Complete Genome Sequence of a Subdivision 6 Acidobacterium.</title>
        <authorList>
            <person name="Huang S."/>
            <person name="Vieira S."/>
            <person name="Bunk B."/>
            <person name="Riedel T."/>
            <person name="Sproeer C."/>
            <person name="Overmann J."/>
        </authorList>
    </citation>
    <scope>NUCLEOTIDE SEQUENCE [LARGE SCALE GENOMIC DNA]</scope>
    <source>
        <strain evidence="3">DSM 100886 HEG_-6_39</strain>
    </source>
</reference>
<evidence type="ECO:0000313" key="2">
    <source>
        <dbReference type="EMBL" id="AMY07348.1"/>
    </source>
</evidence>
<gene>
    <name evidence="2" type="ORF">LuPra_00515</name>
</gene>
<name>A0A143PGZ9_LUTPR</name>
<dbReference type="Proteomes" id="UP000076079">
    <property type="component" value="Chromosome"/>
</dbReference>